<organism evidence="2">
    <name type="scientific">uncultured Solirubrobacteraceae bacterium</name>
    <dbReference type="NCBI Taxonomy" id="1162706"/>
    <lineage>
        <taxon>Bacteria</taxon>
        <taxon>Bacillati</taxon>
        <taxon>Actinomycetota</taxon>
        <taxon>Thermoleophilia</taxon>
        <taxon>Solirubrobacterales</taxon>
        <taxon>Solirubrobacteraceae</taxon>
        <taxon>environmental samples</taxon>
    </lineage>
</organism>
<feature type="non-terminal residue" evidence="2">
    <location>
        <position position="1"/>
    </location>
</feature>
<feature type="compositionally biased region" description="Basic and acidic residues" evidence="1">
    <location>
        <begin position="14"/>
        <end position="24"/>
    </location>
</feature>
<keyword evidence="2" id="KW-0418">Kinase</keyword>
<evidence type="ECO:0000256" key="1">
    <source>
        <dbReference type="SAM" id="MobiDB-lite"/>
    </source>
</evidence>
<feature type="compositionally biased region" description="Low complexity" evidence="1">
    <location>
        <begin position="627"/>
        <end position="638"/>
    </location>
</feature>
<proteinExistence type="predicted"/>
<gene>
    <name evidence="2" type="ORF">AVDCRST_MAG38-415</name>
</gene>
<name>A0A6J4R7H7_9ACTN</name>
<feature type="region of interest" description="Disordered" evidence="1">
    <location>
        <begin position="429"/>
        <end position="765"/>
    </location>
</feature>
<feature type="compositionally biased region" description="Basic and acidic residues" evidence="1">
    <location>
        <begin position="90"/>
        <end position="102"/>
    </location>
</feature>
<feature type="compositionally biased region" description="Low complexity" evidence="1">
    <location>
        <begin position="522"/>
        <end position="534"/>
    </location>
</feature>
<dbReference type="EC" id="3.1.7.2" evidence="2"/>
<accession>A0A6J4R7H7</accession>
<feature type="compositionally biased region" description="Basic residues" evidence="1">
    <location>
        <begin position="37"/>
        <end position="70"/>
    </location>
</feature>
<dbReference type="GO" id="GO:0016301">
    <property type="term" value="F:kinase activity"/>
    <property type="evidence" value="ECO:0007669"/>
    <property type="project" value="UniProtKB-KW"/>
</dbReference>
<sequence>GGGARRSRARRRDRAPARGARERAGIAQRGPAGAARRPLRDHRGAPGRRRGARRSHQGHRGVHLRLRPPRRPAPQVGRGLHHPPGGGGQDLRRHAPRHRDAVRGAAARHRRGHVRVARRGARHVRRRDRHAGRRRHQAHRHHLPVARRGAGRELPQDDGGDGHRRAGHPHQARRPPAQHAHARRDAEAQAEREGARDARDLRAARPPARHPRDQVGARGPRLRDPASAQVPGDQGPGQPAAPGARALRRGGRPLPGPGAPGGRHPRRDLRPRQALLLDLHEDDPQGPRVQRDLRPHRDARDRRLGQGLLRRRRSHPLAVEAAAGSLQGPGGHAEVQHVPGPAHHGDRARGPSAGDPDPDVGHAPDRGVRRRGALALQGGLQRRRHRRHRRQAQVAADAARLAVAGSHRLHRHAALGADRGRGLRLHAQGRGEVPRLGSDAAGLRLRDPHRRRPSLRRRQGQRQDRPAALRAQVRRHRRGPHLQARPGPEPRLALGGQDQPGAQQDPRVVPGRVARGLRAHGPRPAAGAPAQGRPARAEDHRLAAAGRRHPRDGLSPRGRLLHRPRRGQDLPEGGGQQGPAAPQGGRGRRRGAVDGRGPHGAAALAVPAPRRHLVEVRDPGGGRRGRPAAPRALLPAGVRGRDRGLRLARARHHHPSRRLSQRRRAAPRPRALRAGLLGRRQRDLLPRGDPGRRLGSPPHARGPVAHAGRSGDQHPRGTLHGDSADGQEPLRRRGRRQPDAEVDGQPPAADRVGLRRLSRDARRLL</sequence>
<feature type="compositionally biased region" description="Basic and acidic residues" evidence="1">
    <location>
        <begin position="183"/>
        <end position="203"/>
    </location>
</feature>
<feature type="compositionally biased region" description="Low complexity" evidence="1">
    <location>
        <begin position="25"/>
        <end position="36"/>
    </location>
</feature>
<dbReference type="EC" id="2.7.6.5" evidence="2"/>
<dbReference type="GO" id="GO:0008893">
    <property type="term" value="F:guanosine-3',5'-bis(diphosphate) 3'-diphosphatase activity"/>
    <property type="evidence" value="ECO:0007669"/>
    <property type="project" value="UniProtKB-EC"/>
</dbReference>
<keyword evidence="2" id="KW-0808">Transferase</keyword>
<dbReference type="AlphaFoldDB" id="A0A6J4R7H7"/>
<feature type="compositionally biased region" description="Low complexity" evidence="1">
    <location>
        <begin position="492"/>
        <end position="506"/>
    </location>
</feature>
<feature type="compositionally biased region" description="Basic and acidic residues" evidence="1">
    <location>
        <begin position="150"/>
        <end position="164"/>
    </location>
</feature>
<feature type="compositionally biased region" description="Low complexity" evidence="1">
    <location>
        <begin position="231"/>
        <end position="245"/>
    </location>
</feature>
<evidence type="ECO:0000313" key="2">
    <source>
        <dbReference type="EMBL" id="CAA9463696.1"/>
    </source>
</evidence>
<keyword evidence="2" id="KW-0378">Hydrolase</keyword>
<feature type="compositionally biased region" description="Basic residues" evidence="1">
    <location>
        <begin position="106"/>
        <end position="145"/>
    </location>
</feature>
<feature type="compositionally biased region" description="Basic residues" evidence="1">
    <location>
        <begin position="1"/>
        <end position="13"/>
    </location>
</feature>
<feature type="compositionally biased region" description="Basic and acidic residues" evidence="1">
    <location>
        <begin position="612"/>
        <end position="621"/>
    </location>
</feature>
<protein>
    <submittedName>
        <fullName evidence="2">Guanosine-3',5'-bis(Diphosphate) 3'-pyrophosphohydrolase / GTP pyrophosphokinase, (P)ppGpp synthetase II</fullName>
        <ecNumber evidence="2">2.7.6.5</ecNumber>
        <ecNumber evidence="2">3.1.7.2</ecNumber>
    </submittedName>
</protein>
<feature type="compositionally biased region" description="Basic and acidic residues" evidence="1">
    <location>
        <begin position="728"/>
        <end position="739"/>
    </location>
</feature>
<feature type="compositionally biased region" description="Basic residues" evidence="1">
    <location>
        <begin position="447"/>
        <end position="460"/>
    </location>
</feature>
<feature type="region of interest" description="Disordered" evidence="1">
    <location>
        <begin position="1"/>
        <end position="371"/>
    </location>
</feature>
<reference evidence="2" key="1">
    <citation type="submission" date="2020-02" db="EMBL/GenBank/DDBJ databases">
        <authorList>
            <person name="Meier V. D."/>
        </authorList>
    </citation>
    <scope>NUCLEOTIDE SEQUENCE</scope>
    <source>
        <strain evidence="2">AVDCRST_MAG38</strain>
    </source>
</reference>
<dbReference type="GO" id="GO:0008728">
    <property type="term" value="F:GTP diphosphokinase activity"/>
    <property type="evidence" value="ECO:0007669"/>
    <property type="project" value="UniProtKB-EC"/>
</dbReference>
<feature type="non-terminal residue" evidence="2">
    <location>
        <position position="765"/>
    </location>
</feature>
<feature type="compositionally biased region" description="Basic residues" evidence="1">
    <location>
        <begin position="646"/>
        <end position="671"/>
    </location>
</feature>
<feature type="compositionally biased region" description="Basic and acidic residues" evidence="1">
    <location>
        <begin position="278"/>
        <end position="304"/>
    </location>
</feature>
<dbReference type="EMBL" id="CADCVJ010000026">
    <property type="protein sequence ID" value="CAA9463696.1"/>
    <property type="molecule type" value="Genomic_DNA"/>
</dbReference>
<feature type="compositionally biased region" description="Basic and acidic residues" evidence="1">
    <location>
        <begin position="680"/>
        <end position="692"/>
    </location>
</feature>